<dbReference type="OrthoDB" id="3923077at2759"/>
<dbReference type="GO" id="GO:0016020">
    <property type="term" value="C:membrane"/>
    <property type="evidence" value="ECO:0007669"/>
    <property type="project" value="UniProtKB-SubCell"/>
</dbReference>
<proteinExistence type="inferred from homology"/>
<keyword evidence="4 6" id="KW-0472">Membrane</keyword>
<dbReference type="STRING" id="2082308.A0A2K1QWK0"/>
<evidence type="ECO:0000256" key="3">
    <source>
        <dbReference type="ARBA" id="ARBA00022989"/>
    </source>
</evidence>
<feature type="transmembrane region" description="Helical" evidence="6">
    <location>
        <begin position="65"/>
        <end position="90"/>
    </location>
</feature>
<evidence type="ECO:0000313" key="8">
    <source>
        <dbReference type="EMBL" id="PNS19436.1"/>
    </source>
</evidence>
<feature type="domain" description="Rhodopsin" evidence="7">
    <location>
        <begin position="49"/>
        <end position="294"/>
    </location>
</feature>
<dbReference type="InterPro" id="IPR052337">
    <property type="entry name" value="SAT4-like"/>
</dbReference>
<accession>A0A2K1QWK0</accession>
<dbReference type="PANTHER" id="PTHR33048">
    <property type="entry name" value="PTH11-LIKE INTEGRAL MEMBRANE PROTEIN (AFU_ORTHOLOGUE AFUA_5G11245)"/>
    <property type="match status" value="1"/>
</dbReference>
<dbReference type="InParanoid" id="A0A2K1QWK0"/>
<feature type="transmembrane region" description="Helical" evidence="6">
    <location>
        <begin position="110"/>
        <end position="134"/>
    </location>
</feature>
<organism evidence="8 9">
    <name type="scientific">Sphaceloma murrayae</name>
    <dbReference type="NCBI Taxonomy" id="2082308"/>
    <lineage>
        <taxon>Eukaryota</taxon>
        <taxon>Fungi</taxon>
        <taxon>Dikarya</taxon>
        <taxon>Ascomycota</taxon>
        <taxon>Pezizomycotina</taxon>
        <taxon>Dothideomycetes</taxon>
        <taxon>Dothideomycetidae</taxon>
        <taxon>Myriangiales</taxon>
        <taxon>Elsinoaceae</taxon>
        <taxon>Sphaceloma</taxon>
    </lineage>
</organism>
<feature type="transmembrane region" description="Helical" evidence="6">
    <location>
        <begin position="231"/>
        <end position="254"/>
    </location>
</feature>
<evidence type="ECO:0000256" key="6">
    <source>
        <dbReference type="SAM" id="Phobius"/>
    </source>
</evidence>
<comment type="caution">
    <text evidence="8">The sequence shown here is derived from an EMBL/GenBank/DDBJ whole genome shotgun (WGS) entry which is preliminary data.</text>
</comment>
<comment type="similarity">
    <text evidence="5">Belongs to the SAT4 family.</text>
</comment>
<dbReference type="InterPro" id="IPR049326">
    <property type="entry name" value="Rhodopsin_dom_fungi"/>
</dbReference>
<keyword evidence="2 6" id="KW-0812">Transmembrane</keyword>
<keyword evidence="9" id="KW-1185">Reference proteome</keyword>
<feature type="transmembrane region" description="Helical" evidence="6">
    <location>
        <begin position="146"/>
        <end position="167"/>
    </location>
</feature>
<evidence type="ECO:0000256" key="1">
    <source>
        <dbReference type="ARBA" id="ARBA00004141"/>
    </source>
</evidence>
<feature type="transmembrane region" description="Helical" evidence="6">
    <location>
        <begin position="266"/>
        <end position="288"/>
    </location>
</feature>
<evidence type="ECO:0000259" key="7">
    <source>
        <dbReference type="Pfam" id="PF20684"/>
    </source>
</evidence>
<evidence type="ECO:0000256" key="2">
    <source>
        <dbReference type="ARBA" id="ARBA00022692"/>
    </source>
</evidence>
<protein>
    <recommendedName>
        <fullName evidence="7">Rhodopsin domain-containing protein</fullName>
    </recommendedName>
</protein>
<evidence type="ECO:0000256" key="4">
    <source>
        <dbReference type="ARBA" id="ARBA00023136"/>
    </source>
</evidence>
<sequence length="361" mass="39313">MVQTIVSTEIPLAHLDDYQEPPSQLQGEISGLVAVSIILLVTSWVTVSLRMYVRVFMVRSVGIDDWFMVLTLLLFSAYAIACCILSADLLSNLPAFAAGEIPTSLKLPNAIISAYTLYCASMLTFKISLGLFFLKIFAQSRGYRILLWASIIVPSLLGVLNIAWTVAFPCQVQSLFFVGLPSCPHTSRRTDWIVVGALWGFVSAVTDLLYAGLSYQAIRKLQMSRRDKIAAGFLCALGTVGGVASTVRLVFLVATFPRVSVLGEAIYTALWSVIEPGLGITAAAMASLRPLWRRVKEARTGYTSNYRTPGPTVATGGARPALEEARLMTDKSLIGGIRVEVELDQRDVRTDKDGYGDVDSV</sequence>
<reference evidence="8 9" key="1">
    <citation type="submission" date="2017-06" db="EMBL/GenBank/DDBJ databases">
        <title>Draft genome sequence of a variant of Elsinoe murrayae.</title>
        <authorList>
            <person name="Cheng Q."/>
        </authorList>
    </citation>
    <scope>NUCLEOTIDE SEQUENCE [LARGE SCALE GENOMIC DNA]</scope>
    <source>
        <strain evidence="8 9">CQ-2017a</strain>
    </source>
</reference>
<dbReference type="Proteomes" id="UP000243797">
    <property type="component" value="Unassembled WGS sequence"/>
</dbReference>
<evidence type="ECO:0000256" key="5">
    <source>
        <dbReference type="ARBA" id="ARBA00038359"/>
    </source>
</evidence>
<feature type="transmembrane region" description="Helical" evidence="6">
    <location>
        <begin position="192"/>
        <end position="210"/>
    </location>
</feature>
<gene>
    <name evidence="8" type="ORF">CAC42_7280</name>
</gene>
<dbReference type="PANTHER" id="PTHR33048:SF96">
    <property type="entry name" value="INTEGRAL MEMBRANE PROTEIN"/>
    <property type="match status" value="1"/>
</dbReference>
<comment type="subcellular location">
    <subcellularLocation>
        <location evidence="1">Membrane</location>
        <topology evidence="1">Multi-pass membrane protein</topology>
    </subcellularLocation>
</comment>
<evidence type="ECO:0000313" key="9">
    <source>
        <dbReference type="Proteomes" id="UP000243797"/>
    </source>
</evidence>
<feature type="transmembrane region" description="Helical" evidence="6">
    <location>
        <begin position="29"/>
        <end position="53"/>
    </location>
</feature>
<keyword evidence="3 6" id="KW-1133">Transmembrane helix</keyword>
<name>A0A2K1QWK0_9PEZI</name>
<dbReference type="Pfam" id="PF20684">
    <property type="entry name" value="Fung_rhodopsin"/>
    <property type="match status" value="1"/>
</dbReference>
<dbReference type="EMBL" id="NKHZ01000031">
    <property type="protein sequence ID" value="PNS19436.1"/>
    <property type="molecule type" value="Genomic_DNA"/>
</dbReference>
<dbReference type="AlphaFoldDB" id="A0A2K1QWK0"/>